<proteinExistence type="predicted"/>
<feature type="domain" description="NADPH-dependent FMN reductase-like" evidence="3">
    <location>
        <begin position="8"/>
        <end position="151"/>
    </location>
</feature>
<dbReference type="GO" id="GO:0016491">
    <property type="term" value="F:oxidoreductase activity"/>
    <property type="evidence" value="ECO:0007669"/>
    <property type="project" value="InterPro"/>
</dbReference>
<dbReference type="InterPro" id="IPR029039">
    <property type="entry name" value="Flavoprotein-like_sf"/>
</dbReference>
<evidence type="ECO:0000313" key="5">
    <source>
        <dbReference type="Proteomes" id="UP000093695"/>
    </source>
</evidence>
<keyword evidence="5" id="KW-1185">Reference proteome</keyword>
<evidence type="ECO:0000256" key="1">
    <source>
        <dbReference type="ARBA" id="ARBA00022630"/>
    </source>
</evidence>
<protein>
    <submittedName>
        <fullName evidence="4">Flavodoxin</fullName>
    </submittedName>
</protein>
<evidence type="ECO:0000259" key="3">
    <source>
        <dbReference type="Pfam" id="PF03358"/>
    </source>
</evidence>
<dbReference type="SUPFAM" id="SSF52218">
    <property type="entry name" value="Flavoproteins"/>
    <property type="match status" value="1"/>
</dbReference>
<dbReference type="AlphaFoldDB" id="A0A193CCV4"/>
<dbReference type="STRING" id="31958.SD37_36520"/>
<keyword evidence="2" id="KW-0288">FMN</keyword>
<evidence type="ECO:0000313" key="4">
    <source>
        <dbReference type="EMBL" id="ANN22279.1"/>
    </source>
</evidence>
<dbReference type="RefSeq" id="WP_065913118.1">
    <property type="nucleotide sequence ID" value="NZ_CP016174.1"/>
</dbReference>
<dbReference type="InterPro" id="IPR051796">
    <property type="entry name" value="ISF_SsuE-like"/>
</dbReference>
<dbReference type="Proteomes" id="UP000093695">
    <property type="component" value="Chromosome"/>
</dbReference>
<accession>A0A193CCV4</accession>
<keyword evidence="1" id="KW-0285">Flavoprotein</keyword>
<dbReference type="InterPro" id="IPR005025">
    <property type="entry name" value="FMN_Rdtase-like_dom"/>
</dbReference>
<name>A0A193CCV4_AMYOR</name>
<dbReference type="Gene3D" id="3.40.50.360">
    <property type="match status" value="1"/>
</dbReference>
<sequence>MTEDRSFLFLLGSARAGGNTEMLARRAAKELPRRVKQRWIRTSELPLAPFVDRKHDGEDFVPPAGNERALFDATMAATDLVIASPVYWYSVSASVKLYFDHWAAWLDQPELRFKEQMRGKTLWGVSALAEQPEQAEPLIGTLRKTAGYLGMHWGGQLLGNGSRPGDVLLDEDALKAAETFFAGADLVRA</sequence>
<dbReference type="PANTHER" id="PTHR43278:SF4">
    <property type="entry name" value="NAD(P)H-DEPENDENT FMN-CONTAINING OXIDOREDUCTASE YWQN-RELATED"/>
    <property type="match status" value="1"/>
</dbReference>
<evidence type="ECO:0000256" key="2">
    <source>
        <dbReference type="ARBA" id="ARBA00022643"/>
    </source>
</evidence>
<dbReference type="EMBL" id="CP016174">
    <property type="protein sequence ID" value="ANN22279.1"/>
    <property type="molecule type" value="Genomic_DNA"/>
</dbReference>
<dbReference type="PANTHER" id="PTHR43278">
    <property type="entry name" value="NAD(P)H-DEPENDENT FMN-CONTAINING OXIDOREDUCTASE YWQN-RELATED"/>
    <property type="match status" value="1"/>
</dbReference>
<gene>
    <name evidence="4" type="ORF">SD37_36520</name>
</gene>
<organism evidence="4 5">
    <name type="scientific">Amycolatopsis orientalis</name>
    <name type="common">Nocardia orientalis</name>
    <dbReference type="NCBI Taxonomy" id="31958"/>
    <lineage>
        <taxon>Bacteria</taxon>
        <taxon>Bacillati</taxon>
        <taxon>Actinomycetota</taxon>
        <taxon>Actinomycetes</taxon>
        <taxon>Pseudonocardiales</taxon>
        <taxon>Pseudonocardiaceae</taxon>
        <taxon>Amycolatopsis</taxon>
    </lineage>
</organism>
<dbReference type="Pfam" id="PF03358">
    <property type="entry name" value="FMN_red"/>
    <property type="match status" value="1"/>
</dbReference>
<reference evidence="4 5" key="1">
    <citation type="journal article" date="2015" name="Genome Announc.">
        <title>Draft Genome Sequence of Norvancomycin-Producing Strain Amycolatopsis orientalis CPCC200066.</title>
        <authorList>
            <person name="Lei X."/>
            <person name="Yuan F."/>
            <person name="Shi Y."/>
            <person name="Li X."/>
            <person name="Wang L."/>
            <person name="Hong B."/>
        </authorList>
    </citation>
    <scope>NUCLEOTIDE SEQUENCE [LARGE SCALE GENOMIC DNA]</scope>
    <source>
        <strain evidence="4 5">B-37</strain>
    </source>
</reference>
<dbReference type="KEGG" id="aori:SD37_36520"/>